<dbReference type="InterPro" id="IPR011009">
    <property type="entry name" value="Kinase-like_dom_sf"/>
</dbReference>
<dbReference type="Proteomes" id="UP000716446">
    <property type="component" value="Unassembled WGS sequence"/>
</dbReference>
<comment type="subcellular location">
    <subcellularLocation>
        <location evidence="1">Preautophagosomal structure membrane</location>
        <topology evidence="1">Peripheral membrane protein</topology>
    </subcellularLocation>
</comment>
<organism evidence="15 16">
    <name type="scientific">Aureobasidium vineae</name>
    <dbReference type="NCBI Taxonomy" id="2773715"/>
    <lineage>
        <taxon>Eukaryota</taxon>
        <taxon>Fungi</taxon>
        <taxon>Dikarya</taxon>
        <taxon>Ascomycota</taxon>
        <taxon>Pezizomycotina</taxon>
        <taxon>Dothideomycetes</taxon>
        <taxon>Dothideomycetidae</taxon>
        <taxon>Dothideales</taxon>
        <taxon>Saccotheciaceae</taxon>
        <taxon>Aureobasidium</taxon>
    </lineage>
</organism>
<proteinExistence type="predicted"/>
<keyword evidence="5" id="KW-0547">Nucleotide-binding</keyword>
<reference evidence="15" key="1">
    <citation type="submission" date="2020-06" db="EMBL/GenBank/DDBJ databases">
        <authorList>
            <person name="Onetto C."/>
        </authorList>
    </citation>
    <scope>NUCLEOTIDE SEQUENCE</scope>
</reference>
<dbReference type="GO" id="GO:0005776">
    <property type="term" value="C:autophagosome"/>
    <property type="evidence" value="ECO:0007669"/>
    <property type="project" value="TreeGrafter"/>
</dbReference>
<dbReference type="GO" id="GO:0042594">
    <property type="term" value="P:response to starvation"/>
    <property type="evidence" value="ECO:0007669"/>
    <property type="project" value="TreeGrafter"/>
</dbReference>
<dbReference type="InterPro" id="IPR002048">
    <property type="entry name" value="EF_hand_dom"/>
</dbReference>
<keyword evidence="3" id="KW-0723">Serine/threonine-protein kinase</keyword>
<comment type="catalytic activity">
    <reaction evidence="11">
        <text>L-seryl-[protein] + ATP = O-phospho-L-seryl-[protein] + ADP + H(+)</text>
        <dbReference type="Rhea" id="RHEA:17989"/>
        <dbReference type="Rhea" id="RHEA-COMP:9863"/>
        <dbReference type="Rhea" id="RHEA-COMP:11604"/>
        <dbReference type="ChEBI" id="CHEBI:15378"/>
        <dbReference type="ChEBI" id="CHEBI:29999"/>
        <dbReference type="ChEBI" id="CHEBI:30616"/>
        <dbReference type="ChEBI" id="CHEBI:83421"/>
        <dbReference type="ChEBI" id="CHEBI:456216"/>
        <dbReference type="EC" id="2.7.11.1"/>
    </reaction>
</comment>
<feature type="domain" description="Protein kinase" evidence="13">
    <location>
        <begin position="1"/>
        <end position="264"/>
    </location>
</feature>
<dbReference type="Pfam" id="PF00069">
    <property type="entry name" value="Pkinase"/>
    <property type="match status" value="1"/>
</dbReference>
<keyword evidence="12" id="KW-0175">Coiled coil</keyword>
<comment type="catalytic activity">
    <reaction evidence="10">
        <text>L-threonyl-[protein] + ATP = O-phospho-L-threonyl-[protein] + ADP + H(+)</text>
        <dbReference type="Rhea" id="RHEA:46608"/>
        <dbReference type="Rhea" id="RHEA-COMP:11060"/>
        <dbReference type="Rhea" id="RHEA-COMP:11605"/>
        <dbReference type="ChEBI" id="CHEBI:15378"/>
        <dbReference type="ChEBI" id="CHEBI:30013"/>
        <dbReference type="ChEBI" id="CHEBI:30616"/>
        <dbReference type="ChEBI" id="CHEBI:61977"/>
        <dbReference type="ChEBI" id="CHEBI:456216"/>
        <dbReference type="EC" id="2.7.11.1"/>
    </reaction>
</comment>
<dbReference type="InterPro" id="IPR000719">
    <property type="entry name" value="Prot_kinase_dom"/>
</dbReference>
<keyword evidence="16" id="KW-1185">Reference proteome</keyword>
<dbReference type="SUPFAM" id="SSF56112">
    <property type="entry name" value="Protein kinase-like (PK-like)"/>
    <property type="match status" value="1"/>
</dbReference>
<accession>A0A9N8JD51</accession>
<evidence type="ECO:0000256" key="10">
    <source>
        <dbReference type="ARBA" id="ARBA00047899"/>
    </source>
</evidence>
<dbReference type="PROSITE" id="PS00108">
    <property type="entry name" value="PROTEIN_KINASE_ST"/>
    <property type="match status" value="1"/>
</dbReference>
<dbReference type="GO" id="GO:0005524">
    <property type="term" value="F:ATP binding"/>
    <property type="evidence" value="ECO:0007669"/>
    <property type="project" value="UniProtKB-KW"/>
</dbReference>
<dbReference type="SMART" id="SM00220">
    <property type="entry name" value="S_TKc"/>
    <property type="match status" value="1"/>
</dbReference>
<dbReference type="PROSITE" id="PS50222">
    <property type="entry name" value="EF_HAND_2"/>
    <property type="match status" value="1"/>
</dbReference>
<evidence type="ECO:0000259" key="14">
    <source>
        <dbReference type="PROSITE" id="PS50222"/>
    </source>
</evidence>
<dbReference type="GO" id="GO:0034045">
    <property type="term" value="C:phagophore assembly site membrane"/>
    <property type="evidence" value="ECO:0007669"/>
    <property type="project" value="UniProtKB-SubCell"/>
</dbReference>
<feature type="coiled-coil region" evidence="12">
    <location>
        <begin position="44"/>
        <end position="71"/>
    </location>
</feature>
<dbReference type="AlphaFoldDB" id="A0A9N8JD51"/>
<sequence length="264" mass="29841">LNSTVWSCRRKTTGESAQSVNKSRVVVVKVLCRDRAEVERNWRKTAKELTLEEYTEEVSAYEAKIMESLNHKHIVRFIDCHDGGTTSNMLIMNICMEKLDCDLKSFVEDNSGTITKTEFAKMAQQICLALQYLHKQKLIHGDLKPQNILVDKSNNNMLKLGDFGSTVELGSEERYVSADNFGGTPFFVAPELLKDEAKCGRAVDFWGVGCVLAFMAITHNPFQFSAGRLIMDHEILANYRESEARSDDRPRIIQILGILATLGW</sequence>
<evidence type="ECO:0000256" key="11">
    <source>
        <dbReference type="ARBA" id="ARBA00048679"/>
    </source>
</evidence>
<evidence type="ECO:0000256" key="1">
    <source>
        <dbReference type="ARBA" id="ARBA00004623"/>
    </source>
</evidence>
<dbReference type="Gene3D" id="1.10.510.10">
    <property type="entry name" value="Transferase(Phosphotransferase) domain 1"/>
    <property type="match status" value="1"/>
</dbReference>
<keyword evidence="4" id="KW-0808">Transferase</keyword>
<evidence type="ECO:0000256" key="4">
    <source>
        <dbReference type="ARBA" id="ARBA00022679"/>
    </source>
</evidence>
<gene>
    <name evidence="15" type="ORF">AWRI4619_LOCUS2261</name>
</gene>
<keyword evidence="7" id="KW-0067">ATP-binding</keyword>
<evidence type="ECO:0000256" key="8">
    <source>
        <dbReference type="ARBA" id="ARBA00023006"/>
    </source>
</evidence>
<feature type="non-terminal residue" evidence="15">
    <location>
        <position position="264"/>
    </location>
</feature>
<name>A0A9N8JD51_9PEZI</name>
<dbReference type="InterPro" id="IPR045269">
    <property type="entry name" value="Atg1-like"/>
</dbReference>
<evidence type="ECO:0000256" key="6">
    <source>
        <dbReference type="ARBA" id="ARBA00022777"/>
    </source>
</evidence>
<evidence type="ECO:0000259" key="13">
    <source>
        <dbReference type="PROSITE" id="PS50011"/>
    </source>
</evidence>
<evidence type="ECO:0000256" key="3">
    <source>
        <dbReference type="ARBA" id="ARBA00022527"/>
    </source>
</evidence>
<dbReference type="EMBL" id="CAIJEN010000002">
    <property type="protein sequence ID" value="CAD0083694.1"/>
    <property type="molecule type" value="Genomic_DNA"/>
</dbReference>
<evidence type="ECO:0000313" key="16">
    <source>
        <dbReference type="Proteomes" id="UP000716446"/>
    </source>
</evidence>
<evidence type="ECO:0000256" key="7">
    <source>
        <dbReference type="ARBA" id="ARBA00022840"/>
    </source>
</evidence>
<comment type="caution">
    <text evidence="15">The sequence shown here is derived from an EMBL/GenBank/DDBJ whole genome shotgun (WGS) entry which is preliminary data.</text>
</comment>
<dbReference type="GO" id="GO:0034727">
    <property type="term" value="P:piecemeal microautophagy of the nucleus"/>
    <property type="evidence" value="ECO:0007669"/>
    <property type="project" value="TreeGrafter"/>
</dbReference>
<feature type="domain" description="EF-hand" evidence="14">
    <location>
        <begin position="94"/>
        <end position="129"/>
    </location>
</feature>
<dbReference type="GO" id="GO:0000422">
    <property type="term" value="P:autophagy of mitochondrion"/>
    <property type="evidence" value="ECO:0007669"/>
    <property type="project" value="TreeGrafter"/>
</dbReference>
<keyword evidence="8" id="KW-0072">Autophagy</keyword>
<dbReference type="PANTHER" id="PTHR24348:SF22">
    <property type="entry name" value="NON-SPECIFIC SERINE_THREONINE PROTEIN KINASE"/>
    <property type="match status" value="1"/>
</dbReference>
<protein>
    <recommendedName>
        <fullName evidence="2">non-specific serine/threonine protein kinase</fullName>
        <ecNumber evidence="2">2.7.11.1</ecNumber>
    </recommendedName>
    <alternativeName>
        <fullName evidence="9">Autophagy-related protein 1</fullName>
    </alternativeName>
</protein>
<dbReference type="GO" id="GO:0004674">
    <property type="term" value="F:protein serine/threonine kinase activity"/>
    <property type="evidence" value="ECO:0007669"/>
    <property type="project" value="UniProtKB-KW"/>
</dbReference>
<dbReference type="GO" id="GO:0061709">
    <property type="term" value="P:reticulophagy"/>
    <property type="evidence" value="ECO:0007669"/>
    <property type="project" value="TreeGrafter"/>
</dbReference>
<dbReference type="CDD" id="cd00180">
    <property type="entry name" value="PKc"/>
    <property type="match status" value="1"/>
</dbReference>
<dbReference type="InterPro" id="IPR008271">
    <property type="entry name" value="Ser/Thr_kinase_AS"/>
</dbReference>
<dbReference type="GO" id="GO:0005509">
    <property type="term" value="F:calcium ion binding"/>
    <property type="evidence" value="ECO:0007669"/>
    <property type="project" value="InterPro"/>
</dbReference>
<dbReference type="GO" id="GO:0005829">
    <property type="term" value="C:cytosol"/>
    <property type="evidence" value="ECO:0007669"/>
    <property type="project" value="TreeGrafter"/>
</dbReference>
<dbReference type="GO" id="GO:0010506">
    <property type="term" value="P:regulation of autophagy"/>
    <property type="evidence" value="ECO:0007669"/>
    <property type="project" value="InterPro"/>
</dbReference>
<evidence type="ECO:0000256" key="12">
    <source>
        <dbReference type="SAM" id="Coils"/>
    </source>
</evidence>
<evidence type="ECO:0000256" key="5">
    <source>
        <dbReference type="ARBA" id="ARBA00022741"/>
    </source>
</evidence>
<dbReference type="PANTHER" id="PTHR24348">
    <property type="entry name" value="SERINE/THREONINE-PROTEIN KINASE UNC-51-RELATED"/>
    <property type="match status" value="1"/>
</dbReference>
<feature type="non-terminal residue" evidence="15">
    <location>
        <position position="1"/>
    </location>
</feature>
<dbReference type="EC" id="2.7.11.1" evidence="2"/>
<dbReference type="PROSITE" id="PS50011">
    <property type="entry name" value="PROTEIN_KINASE_DOM"/>
    <property type="match status" value="1"/>
</dbReference>
<keyword evidence="6" id="KW-0418">Kinase</keyword>
<dbReference type="GO" id="GO:0000045">
    <property type="term" value="P:autophagosome assembly"/>
    <property type="evidence" value="ECO:0007669"/>
    <property type="project" value="TreeGrafter"/>
</dbReference>
<evidence type="ECO:0000256" key="2">
    <source>
        <dbReference type="ARBA" id="ARBA00012513"/>
    </source>
</evidence>
<evidence type="ECO:0000256" key="9">
    <source>
        <dbReference type="ARBA" id="ARBA00030237"/>
    </source>
</evidence>
<evidence type="ECO:0000313" key="15">
    <source>
        <dbReference type="EMBL" id="CAD0083694.1"/>
    </source>
</evidence>